<dbReference type="Gene3D" id="3.40.50.150">
    <property type="entry name" value="Vaccinia Virus protein VP39"/>
    <property type="match status" value="1"/>
</dbReference>
<dbReference type="PANTHER" id="PTHR43861:SF1">
    <property type="entry name" value="TRANS-ACONITATE 2-METHYLTRANSFERASE"/>
    <property type="match status" value="1"/>
</dbReference>
<dbReference type="GO" id="GO:0008168">
    <property type="term" value="F:methyltransferase activity"/>
    <property type="evidence" value="ECO:0007669"/>
    <property type="project" value="UniProtKB-KW"/>
</dbReference>
<feature type="domain" description="Methyltransferase type 12" evidence="1">
    <location>
        <begin position="90"/>
        <end position="186"/>
    </location>
</feature>
<dbReference type="PANTHER" id="PTHR43861">
    <property type="entry name" value="TRANS-ACONITATE 2-METHYLTRANSFERASE-RELATED"/>
    <property type="match status" value="1"/>
</dbReference>
<evidence type="ECO:0000259" key="1">
    <source>
        <dbReference type="Pfam" id="PF08242"/>
    </source>
</evidence>
<gene>
    <name evidence="2" type="ORF">FW784_02485</name>
</gene>
<dbReference type="GO" id="GO:0032259">
    <property type="term" value="P:methylation"/>
    <property type="evidence" value="ECO:0007669"/>
    <property type="project" value="UniProtKB-KW"/>
</dbReference>
<protein>
    <submittedName>
        <fullName evidence="2">Methyltransferase</fullName>
    </submittedName>
</protein>
<dbReference type="RefSeq" id="WP_149351779.1">
    <property type="nucleotide sequence ID" value="NZ_VTRV01000014.1"/>
</dbReference>
<accession>A0A5D8Z9B7</accession>
<keyword evidence="2" id="KW-0808">Transferase</keyword>
<name>A0A5D8Z9B7_9GAMM</name>
<organism evidence="2 3">
    <name type="scientific">Cognatilysobacter lacus</name>
    <dbReference type="NCBI Taxonomy" id="1643323"/>
    <lineage>
        <taxon>Bacteria</taxon>
        <taxon>Pseudomonadati</taxon>
        <taxon>Pseudomonadota</taxon>
        <taxon>Gammaproteobacteria</taxon>
        <taxon>Lysobacterales</taxon>
        <taxon>Lysobacteraceae</taxon>
        <taxon>Cognatilysobacter</taxon>
    </lineage>
</organism>
<sequence length="479" mass="52008">MHPDLAALLICPECKGGFAFDAVATCGSCARSYPVADGIVSMTRADAYTALDEIDYDAVYRLSSDASHAFVRSCLSMLGDRMPSTIDTFLEIGAGTGQFTLGFLKQVPTRTAVVTDISSSMLGACRRRLVENGVPSAGVHFVTWDGADCLRRDAFQLIAGFSVLHHVLDFQTMLATLAGAMRQNGIAVFLEPNYRFHLALIDTVCEIFVATQDDPCWSAEDRLALSDWLFENNTNLRFRGDAEVLAGREDKHLFDGDQLAHAASAAGFGSVELVPFGGRSECYVALEVYSNQIGLRDEARADLLDRFSRLLPGNFGHLADEDLAPSTLIVLRRDGNGNRRRSANQVPIRGGAAPRFAYDIVITTGHDSEGEWTLTAQGWVLGDTDVRYLAISLDGAAYRFPVQAIRPDVNNAFNARRVHPLRRSLFCGVAGATPRRLTWTGGRAAGLLAVAADGREFLLAQVELPQQPGIVTTTRVEAT</sequence>
<dbReference type="EMBL" id="VTRV01000014">
    <property type="protein sequence ID" value="TZF91230.1"/>
    <property type="molecule type" value="Genomic_DNA"/>
</dbReference>
<keyword evidence="3" id="KW-1185">Reference proteome</keyword>
<dbReference type="InterPro" id="IPR013217">
    <property type="entry name" value="Methyltransf_12"/>
</dbReference>
<dbReference type="Proteomes" id="UP000323164">
    <property type="component" value="Unassembled WGS sequence"/>
</dbReference>
<reference evidence="2 3" key="1">
    <citation type="submission" date="2019-08" db="EMBL/GenBank/DDBJ databases">
        <title>Draft genome sequence of Lysobacter sp. UKS-15.</title>
        <authorList>
            <person name="Im W.-T."/>
        </authorList>
    </citation>
    <scope>NUCLEOTIDE SEQUENCE [LARGE SCALE GENOMIC DNA]</scope>
    <source>
        <strain evidence="2 3">UKS-15</strain>
    </source>
</reference>
<dbReference type="SUPFAM" id="SSF158997">
    <property type="entry name" value="Trm112p-like"/>
    <property type="match status" value="1"/>
</dbReference>
<dbReference type="InterPro" id="IPR029063">
    <property type="entry name" value="SAM-dependent_MTases_sf"/>
</dbReference>
<keyword evidence="2" id="KW-0489">Methyltransferase</keyword>
<evidence type="ECO:0000313" key="3">
    <source>
        <dbReference type="Proteomes" id="UP000323164"/>
    </source>
</evidence>
<comment type="caution">
    <text evidence="2">The sequence shown here is derived from an EMBL/GenBank/DDBJ whole genome shotgun (WGS) entry which is preliminary data.</text>
</comment>
<dbReference type="Gene3D" id="2.20.25.10">
    <property type="match status" value="1"/>
</dbReference>
<dbReference type="AlphaFoldDB" id="A0A5D8Z9B7"/>
<dbReference type="Pfam" id="PF08242">
    <property type="entry name" value="Methyltransf_12"/>
    <property type="match status" value="1"/>
</dbReference>
<dbReference type="CDD" id="cd02440">
    <property type="entry name" value="AdoMet_MTases"/>
    <property type="match status" value="1"/>
</dbReference>
<evidence type="ECO:0000313" key="2">
    <source>
        <dbReference type="EMBL" id="TZF91230.1"/>
    </source>
</evidence>
<proteinExistence type="predicted"/>
<dbReference type="OrthoDB" id="9812205at2"/>
<dbReference type="SUPFAM" id="SSF53335">
    <property type="entry name" value="S-adenosyl-L-methionine-dependent methyltransferases"/>
    <property type="match status" value="1"/>
</dbReference>